<dbReference type="AlphaFoldDB" id="A0A135UPM9"/>
<accession>A0A135UPM9</accession>
<protein>
    <submittedName>
        <fullName evidence="2">Heterokaryon incompatibility protein</fullName>
    </submittedName>
</protein>
<keyword evidence="3" id="KW-1185">Reference proteome</keyword>
<sequence length="572" mass="64251">MASLCSVCESITPQALAQPDGYCHIESAHDLIHSAKVCDFCSLIRRAMDQDCRTPKTHDQIRTNTKPEPLYLLEVGDGLDTAEDVCGDGIERSEQPKLFGINVHIPDIEYEYDLVKFSLFSELGTAPSRNKDVVGMRLLTNSGSNEAFGLVEGWYNTCKNNHTECNKTLTGTVGSLTKSFEPPLLPTGVLDVGPADGSREPKLLVTNGTHASYAALSHCWGKHRILTTTSHNLGRHCIAINFSNLPKTFQDAIKIVRFLGLRYLWIDSLCIVQDDADDWRKESVQMGRIYKDAEITVAASGARHGSEGFFVPRPPLPPVVRLPYGEPSQGEYMSATLFPDSMDTTVSETPLGSRAWITQEWMLSPRVIHHTKARMVWACRTLLKCEDGENEASWDEQRLFESARRYRQDKHSQQRGDSDVDDEEIMAFYADWCDLVSTYACTRPNESEARRDRDPSTRTGDDYYFMEFYPKESITYGGFVTQNTIFISGRDMAPAAWVVFDSNEWPAKPYYLAMISANELEGKPDGFNVMFLAEVKPDPGLGSDRRFERLGVGQIIDQAWFDHAELATITLV</sequence>
<evidence type="ECO:0000259" key="1">
    <source>
        <dbReference type="Pfam" id="PF06985"/>
    </source>
</evidence>
<evidence type="ECO:0000313" key="2">
    <source>
        <dbReference type="EMBL" id="KXH62348.1"/>
    </source>
</evidence>
<comment type="caution">
    <text evidence="2">The sequence shown here is derived from an EMBL/GenBank/DDBJ whole genome shotgun (WGS) entry which is preliminary data.</text>
</comment>
<dbReference type="STRING" id="1209931.A0A135UPM9"/>
<dbReference type="PANTHER" id="PTHR33112:SF16">
    <property type="entry name" value="HETEROKARYON INCOMPATIBILITY DOMAIN-CONTAINING PROTEIN"/>
    <property type="match status" value="1"/>
</dbReference>
<evidence type="ECO:0000313" key="3">
    <source>
        <dbReference type="Proteomes" id="UP000070121"/>
    </source>
</evidence>
<dbReference type="OrthoDB" id="47007at2759"/>
<dbReference type="Proteomes" id="UP000070121">
    <property type="component" value="Unassembled WGS sequence"/>
</dbReference>
<dbReference type="PANTHER" id="PTHR33112">
    <property type="entry name" value="DOMAIN PROTEIN, PUTATIVE-RELATED"/>
    <property type="match status" value="1"/>
</dbReference>
<name>A0A135UPM9_9PEZI</name>
<proteinExistence type="predicted"/>
<dbReference type="EMBL" id="JFFI01001179">
    <property type="protein sequence ID" value="KXH62348.1"/>
    <property type="molecule type" value="Genomic_DNA"/>
</dbReference>
<dbReference type="InterPro" id="IPR010730">
    <property type="entry name" value="HET"/>
</dbReference>
<reference evidence="2 3" key="1">
    <citation type="submission" date="2014-02" db="EMBL/GenBank/DDBJ databases">
        <title>The genome sequence of Colletotrichum salicis CBS 607.94.</title>
        <authorList>
            <person name="Baroncelli R."/>
            <person name="Thon M.R."/>
        </authorList>
    </citation>
    <scope>NUCLEOTIDE SEQUENCE [LARGE SCALE GENOMIC DNA]</scope>
    <source>
        <strain evidence="2 3">CBS 607.94</strain>
    </source>
</reference>
<gene>
    <name evidence="2" type="ORF">CSAL01_10029</name>
</gene>
<feature type="domain" description="Heterokaryon incompatibility" evidence="1">
    <location>
        <begin position="213"/>
        <end position="360"/>
    </location>
</feature>
<dbReference type="Pfam" id="PF06985">
    <property type="entry name" value="HET"/>
    <property type="match status" value="1"/>
</dbReference>
<organism evidence="2 3">
    <name type="scientific">Colletotrichum salicis</name>
    <dbReference type="NCBI Taxonomy" id="1209931"/>
    <lineage>
        <taxon>Eukaryota</taxon>
        <taxon>Fungi</taxon>
        <taxon>Dikarya</taxon>
        <taxon>Ascomycota</taxon>
        <taxon>Pezizomycotina</taxon>
        <taxon>Sordariomycetes</taxon>
        <taxon>Hypocreomycetidae</taxon>
        <taxon>Glomerellales</taxon>
        <taxon>Glomerellaceae</taxon>
        <taxon>Colletotrichum</taxon>
        <taxon>Colletotrichum acutatum species complex</taxon>
    </lineage>
</organism>